<dbReference type="GO" id="GO:0004794">
    <property type="term" value="F:threonine deaminase activity"/>
    <property type="evidence" value="ECO:0007669"/>
    <property type="project" value="TreeGrafter"/>
</dbReference>
<evidence type="ECO:0000256" key="5">
    <source>
        <dbReference type="ARBA" id="ARBA00041766"/>
    </source>
</evidence>
<dbReference type="PANTHER" id="PTHR48078:SF14">
    <property type="entry name" value="L-SERINE AMMONIA-LYASE"/>
    <property type="match status" value="1"/>
</dbReference>
<dbReference type="InterPro" id="IPR001926">
    <property type="entry name" value="TrpB-like_PALP"/>
</dbReference>
<evidence type="ECO:0000256" key="7">
    <source>
        <dbReference type="ARBA" id="ARBA00049406"/>
    </source>
</evidence>
<evidence type="ECO:0000256" key="4">
    <source>
        <dbReference type="ARBA" id="ARBA00023239"/>
    </source>
</evidence>
<evidence type="ECO:0000256" key="6">
    <source>
        <dbReference type="ARBA" id="ARBA00042605"/>
    </source>
</evidence>
<comment type="cofactor">
    <cofactor evidence="1">
        <name>pyridoxal 5'-phosphate</name>
        <dbReference type="ChEBI" id="CHEBI:597326"/>
    </cofactor>
</comment>
<dbReference type="InterPro" id="IPR036052">
    <property type="entry name" value="TrpB-like_PALP_sf"/>
</dbReference>
<sequence length="330" mass="35486">MDAPQITLDELKLVGEEVRRSPLVRRTPLLHHAQHLFDDNDHVHGAQLYIKLESAQNSGSFKIRGAVNQLKRLAQTLPKDTELFTFSSGNYGKAFATVARELNLRCRVLIMTVAPLDRVAMLEDLGAVVERHEPSAIAARKAECQAMGMRYCDPFDDVDLVKAYSSLAFEILEDVPEPDVLIIGIGGGGLLSGVATTLRAAGHNSMRIYGVEPETANVMSLCFAAGKRVDLPTVKSIASGLCSPHGGHITYPLCRKHINEVVLVSEQELIDTTVKLAKLGFVVEPSGAAALAAVLNGKIPESLSGKRVVVVVSGGNITLEALQQLISGVH</sequence>
<evidence type="ECO:0000259" key="8">
    <source>
        <dbReference type="Pfam" id="PF00291"/>
    </source>
</evidence>
<evidence type="ECO:0000313" key="9">
    <source>
        <dbReference type="Proteomes" id="UP000887566"/>
    </source>
</evidence>
<dbReference type="GO" id="GO:0009097">
    <property type="term" value="P:isoleucine biosynthetic process"/>
    <property type="evidence" value="ECO:0007669"/>
    <property type="project" value="TreeGrafter"/>
</dbReference>
<protein>
    <recommendedName>
        <fullName evidence="2">L-serine ammonia-lyase</fullName>
        <ecNumber evidence="2">4.3.1.17</ecNumber>
    </recommendedName>
    <alternativeName>
        <fullName evidence="5">L-serine deaminase</fullName>
    </alternativeName>
    <alternativeName>
        <fullName evidence="6">L-threonine dehydratase</fullName>
    </alternativeName>
</protein>
<dbReference type="PROSITE" id="PS00165">
    <property type="entry name" value="DEHYDRATASE_SER_THR"/>
    <property type="match status" value="1"/>
</dbReference>
<dbReference type="GO" id="GO:0030170">
    <property type="term" value="F:pyridoxal phosphate binding"/>
    <property type="evidence" value="ECO:0007669"/>
    <property type="project" value="InterPro"/>
</dbReference>
<keyword evidence="4" id="KW-0456">Lyase</keyword>
<feature type="domain" description="Tryptophan synthase beta chain-like PALP" evidence="8">
    <location>
        <begin position="22"/>
        <end position="314"/>
    </location>
</feature>
<dbReference type="InterPro" id="IPR050147">
    <property type="entry name" value="Ser/Thr_Dehydratase"/>
</dbReference>
<dbReference type="InterPro" id="IPR000634">
    <property type="entry name" value="Ser/Thr_deHydtase_PyrdxlP-BS"/>
</dbReference>
<dbReference type="GO" id="GO:0006565">
    <property type="term" value="P:L-serine catabolic process"/>
    <property type="evidence" value="ECO:0007669"/>
    <property type="project" value="TreeGrafter"/>
</dbReference>
<keyword evidence="9" id="KW-1185">Reference proteome</keyword>
<dbReference type="PANTHER" id="PTHR48078">
    <property type="entry name" value="THREONINE DEHYDRATASE, MITOCHONDRIAL-RELATED"/>
    <property type="match status" value="1"/>
</dbReference>
<evidence type="ECO:0000256" key="2">
    <source>
        <dbReference type="ARBA" id="ARBA00012093"/>
    </source>
</evidence>
<dbReference type="AlphaFoldDB" id="A0A914VR17"/>
<evidence type="ECO:0000256" key="3">
    <source>
        <dbReference type="ARBA" id="ARBA00022898"/>
    </source>
</evidence>
<dbReference type="EC" id="4.3.1.17" evidence="2"/>
<dbReference type="GO" id="GO:0003941">
    <property type="term" value="F:L-serine ammonia-lyase activity"/>
    <property type="evidence" value="ECO:0007669"/>
    <property type="project" value="UniProtKB-EC"/>
</dbReference>
<keyword evidence="3" id="KW-0663">Pyridoxal phosphate</keyword>
<comment type="catalytic activity">
    <reaction evidence="7">
        <text>L-serine = pyruvate + NH4(+)</text>
        <dbReference type="Rhea" id="RHEA:19169"/>
        <dbReference type="ChEBI" id="CHEBI:15361"/>
        <dbReference type="ChEBI" id="CHEBI:28938"/>
        <dbReference type="ChEBI" id="CHEBI:33384"/>
        <dbReference type="EC" id="4.3.1.17"/>
    </reaction>
</comment>
<organism evidence="9 10">
    <name type="scientific">Plectus sambesii</name>
    <dbReference type="NCBI Taxonomy" id="2011161"/>
    <lineage>
        <taxon>Eukaryota</taxon>
        <taxon>Metazoa</taxon>
        <taxon>Ecdysozoa</taxon>
        <taxon>Nematoda</taxon>
        <taxon>Chromadorea</taxon>
        <taxon>Plectida</taxon>
        <taxon>Plectina</taxon>
        <taxon>Plectoidea</taxon>
        <taxon>Plectidae</taxon>
        <taxon>Plectus</taxon>
    </lineage>
</organism>
<reference evidence="10" key="1">
    <citation type="submission" date="2022-11" db="UniProtKB">
        <authorList>
            <consortium name="WormBaseParasite"/>
        </authorList>
    </citation>
    <scope>IDENTIFICATION</scope>
</reference>
<dbReference type="Gene3D" id="3.40.50.1100">
    <property type="match status" value="2"/>
</dbReference>
<proteinExistence type="predicted"/>
<name>A0A914VR17_9BILA</name>
<dbReference type="GO" id="GO:0006567">
    <property type="term" value="P:L-threonine catabolic process"/>
    <property type="evidence" value="ECO:0007669"/>
    <property type="project" value="TreeGrafter"/>
</dbReference>
<evidence type="ECO:0000256" key="1">
    <source>
        <dbReference type="ARBA" id="ARBA00001933"/>
    </source>
</evidence>
<dbReference type="Pfam" id="PF00291">
    <property type="entry name" value="PALP"/>
    <property type="match status" value="1"/>
</dbReference>
<dbReference type="WBParaSite" id="PSAMB.scaffold2384size23478.g17521.t1">
    <property type="protein sequence ID" value="PSAMB.scaffold2384size23478.g17521.t1"/>
    <property type="gene ID" value="PSAMB.scaffold2384size23478.g17521"/>
</dbReference>
<dbReference type="SUPFAM" id="SSF53686">
    <property type="entry name" value="Tryptophan synthase beta subunit-like PLP-dependent enzymes"/>
    <property type="match status" value="1"/>
</dbReference>
<dbReference type="Proteomes" id="UP000887566">
    <property type="component" value="Unplaced"/>
</dbReference>
<accession>A0A914VR17</accession>
<evidence type="ECO:0000313" key="10">
    <source>
        <dbReference type="WBParaSite" id="PSAMB.scaffold2384size23478.g17521.t1"/>
    </source>
</evidence>